<dbReference type="AlphaFoldDB" id="B8AHR9"/>
<sequence length="110" mass="11307">MEVAAAAPPYPSESRLAAAEVGAVCVGQSGGRIRRRLASRPQSLVTVVSAITRARTTLDPPSCRPHPHRTHPSAAGSAHVGCGVAAGSAISSPPTRLSLVQFLHSITYMG</sequence>
<reference evidence="2 3" key="1">
    <citation type="journal article" date="2005" name="PLoS Biol.">
        <title>The genomes of Oryza sativa: a history of duplications.</title>
        <authorList>
            <person name="Yu J."/>
            <person name="Wang J."/>
            <person name="Lin W."/>
            <person name="Li S."/>
            <person name="Li H."/>
            <person name="Zhou J."/>
            <person name="Ni P."/>
            <person name="Dong W."/>
            <person name="Hu S."/>
            <person name="Zeng C."/>
            <person name="Zhang J."/>
            <person name="Zhang Y."/>
            <person name="Li R."/>
            <person name="Xu Z."/>
            <person name="Li S."/>
            <person name="Li X."/>
            <person name="Zheng H."/>
            <person name="Cong L."/>
            <person name="Lin L."/>
            <person name="Yin J."/>
            <person name="Geng J."/>
            <person name="Li G."/>
            <person name="Shi J."/>
            <person name="Liu J."/>
            <person name="Lv H."/>
            <person name="Li J."/>
            <person name="Wang J."/>
            <person name="Deng Y."/>
            <person name="Ran L."/>
            <person name="Shi X."/>
            <person name="Wang X."/>
            <person name="Wu Q."/>
            <person name="Li C."/>
            <person name="Ren X."/>
            <person name="Wang J."/>
            <person name="Wang X."/>
            <person name="Li D."/>
            <person name="Liu D."/>
            <person name="Zhang X."/>
            <person name="Ji Z."/>
            <person name="Zhao W."/>
            <person name="Sun Y."/>
            <person name="Zhang Z."/>
            <person name="Bao J."/>
            <person name="Han Y."/>
            <person name="Dong L."/>
            <person name="Ji J."/>
            <person name="Chen P."/>
            <person name="Wu S."/>
            <person name="Liu J."/>
            <person name="Xiao Y."/>
            <person name="Bu D."/>
            <person name="Tan J."/>
            <person name="Yang L."/>
            <person name="Ye C."/>
            <person name="Zhang J."/>
            <person name="Xu J."/>
            <person name="Zhou Y."/>
            <person name="Yu Y."/>
            <person name="Zhang B."/>
            <person name="Zhuang S."/>
            <person name="Wei H."/>
            <person name="Liu B."/>
            <person name="Lei M."/>
            <person name="Yu H."/>
            <person name="Li Y."/>
            <person name="Xu H."/>
            <person name="Wei S."/>
            <person name="He X."/>
            <person name="Fang L."/>
            <person name="Zhang Z."/>
            <person name="Zhang Y."/>
            <person name="Huang X."/>
            <person name="Su Z."/>
            <person name="Tong W."/>
            <person name="Li J."/>
            <person name="Tong Z."/>
            <person name="Li S."/>
            <person name="Ye J."/>
            <person name="Wang L."/>
            <person name="Fang L."/>
            <person name="Lei T."/>
            <person name="Chen C."/>
            <person name="Chen H."/>
            <person name="Xu Z."/>
            <person name="Li H."/>
            <person name="Huang H."/>
            <person name="Zhang F."/>
            <person name="Xu H."/>
            <person name="Li N."/>
            <person name="Zhao C."/>
            <person name="Li S."/>
            <person name="Dong L."/>
            <person name="Huang Y."/>
            <person name="Li L."/>
            <person name="Xi Y."/>
            <person name="Qi Q."/>
            <person name="Li W."/>
            <person name="Zhang B."/>
            <person name="Hu W."/>
            <person name="Zhang Y."/>
            <person name="Tian X."/>
            <person name="Jiao Y."/>
            <person name="Liang X."/>
            <person name="Jin J."/>
            <person name="Gao L."/>
            <person name="Zheng W."/>
            <person name="Hao B."/>
            <person name="Liu S."/>
            <person name="Wang W."/>
            <person name="Yuan L."/>
            <person name="Cao M."/>
            <person name="McDermott J."/>
            <person name="Samudrala R."/>
            <person name="Wang J."/>
            <person name="Wong G.K."/>
            <person name="Yang H."/>
        </authorList>
    </citation>
    <scope>NUCLEOTIDE SEQUENCE [LARGE SCALE GENOMIC DNA]</scope>
    <source>
        <strain evidence="3">cv. 93-11</strain>
    </source>
</reference>
<keyword evidence="3" id="KW-1185">Reference proteome</keyword>
<evidence type="ECO:0000313" key="3">
    <source>
        <dbReference type="Proteomes" id="UP000007015"/>
    </source>
</evidence>
<protein>
    <submittedName>
        <fullName evidence="2">Uncharacterized protein</fullName>
    </submittedName>
</protein>
<evidence type="ECO:0000313" key="2">
    <source>
        <dbReference type="EMBL" id="EEC72488.1"/>
    </source>
</evidence>
<dbReference type="Proteomes" id="UP000007015">
    <property type="component" value="Chromosome 2"/>
</dbReference>
<feature type="region of interest" description="Disordered" evidence="1">
    <location>
        <begin position="57"/>
        <end position="78"/>
    </location>
</feature>
<gene>
    <name evidence="2" type="ORF">OsI_05855</name>
</gene>
<proteinExistence type="predicted"/>
<accession>B8AHR9</accession>
<evidence type="ECO:0000256" key="1">
    <source>
        <dbReference type="SAM" id="MobiDB-lite"/>
    </source>
</evidence>
<name>B8AHR9_ORYSI</name>
<dbReference type="Gramene" id="BGIOSGA007541-TA">
    <property type="protein sequence ID" value="BGIOSGA007541-PA"/>
    <property type="gene ID" value="BGIOSGA007541"/>
</dbReference>
<dbReference type="EMBL" id="CM000127">
    <property type="protein sequence ID" value="EEC72488.1"/>
    <property type="molecule type" value="Genomic_DNA"/>
</dbReference>
<organism evidence="2 3">
    <name type="scientific">Oryza sativa subsp. indica</name>
    <name type="common">Rice</name>
    <dbReference type="NCBI Taxonomy" id="39946"/>
    <lineage>
        <taxon>Eukaryota</taxon>
        <taxon>Viridiplantae</taxon>
        <taxon>Streptophyta</taxon>
        <taxon>Embryophyta</taxon>
        <taxon>Tracheophyta</taxon>
        <taxon>Spermatophyta</taxon>
        <taxon>Magnoliopsida</taxon>
        <taxon>Liliopsida</taxon>
        <taxon>Poales</taxon>
        <taxon>Poaceae</taxon>
        <taxon>BOP clade</taxon>
        <taxon>Oryzoideae</taxon>
        <taxon>Oryzeae</taxon>
        <taxon>Oryzinae</taxon>
        <taxon>Oryza</taxon>
        <taxon>Oryza sativa</taxon>
    </lineage>
</organism>
<dbReference type="HOGENOM" id="CLU_2175181_0_0_1"/>